<evidence type="ECO:0000313" key="2">
    <source>
        <dbReference type="Proteomes" id="UP000784294"/>
    </source>
</evidence>
<organism evidence="1 2">
    <name type="scientific">Protopolystoma xenopodis</name>
    <dbReference type="NCBI Taxonomy" id="117903"/>
    <lineage>
        <taxon>Eukaryota</taxon>
        <taxon>Metazoa</taxon>
        <taxon>Spiralia</taxon>
        <taxon>Lophotrochozoa</taxon>
        <taxon>Platyhelminthes</taxon>
        <taxon>Monogenea</taxon>
        <taxon>Polyopisthocotylea</taxon>
        <taxon>Polystomatidea</taxon>
        <taxon>Polystomatidae</taxon>
        <taxon>Protopolystoma</taxon>
    </lineage>
</organism>
<keyword evidence="2" id="KW-1185">Reference proteome</keyword>
<evidence type="ECO:0000313" key="1">
    <source>
        <dbReference type="EMBL" id="VEL40147.1"/>
    </source>
</evidence>
<proteinExistence type="predicted"/>
<dbReference type="EMBL" id="CAAALY010263870">
    <property type="protein sequence ID" value="VEL40147.1"/>
    <property type="molecule type" value="Genomic_DNA"/>
</dbReference>
<dbReference type="Proteomes" id="UP000784294">
    <property type="component" value="Unassembled WGS sequence"/>
</dbReference>
<name>A0A448XMI9_9PLAT</name>
<dbReference type="AlphaFoldDB" id="A0A448XMI9"/>
<comment type="caution">
    <text evidence="1">The sequence shown here is derived from an EMBL/GenBank/DDBJ whole genome shotgun (WGS) entry which is preliminary data.</text>
</comment>
<reference evidence="1" key="1">
    <citation type="submission" date="2018-11" db="EMBL/GenBank/DDBJ databases">
        <authorList>
            <consortium name="Pathogen Informatics"/>
        </authorList>
    </citation>
    <scope>NUCLEOTIDE SEQUENCE</scope>
</reference>
<protein>
    <submittedName>
        <fullName evidence="1">Uncharacterized protein</fullName>
    </submittedName>
</protein>
<sequence>MLVLVNLITNSNTSMPPSIKDFNSSSMGELGDTTKPLSISTREHLVLGLLSLKDTSSGYLPDQIDATTTSDSNYKINEQSLAVPEDKRLDMLAEALKLSLEGKPFPFITNKCTALLLKLIGY</sequence>
<gene>
    <name evidence="1" type="ORF">PXEA_LOCUS33587</name>
</gene>
<accession>A0A448XMI9</accession>